<keyword evidence="1" id="KW-0812">Transmembrane</keyword>
<evidence type="ECO:0000259" key="2">
    <source>
        <dbReference type="Pfam" id="PF04892"/>
    </source>
</evidence>
<name>A0A919W2C0_9ACTN</name>
<comment type="caution">
    <text evidence="3">The sequence shown here is derived from an EMBL/GenBank/DDBJ whole genome shotgun (WGS) entry which is preliminary data.</text>
</comment>
<protein>
    <recommendedName>
        <fullName evidence="2">VanZ-like domain-containing protein</fullName>
    </recommendedName>
</protein>
<evidence type="ECO:0000313" key="4">
    <source>
        <dbReference type="Proteomes" id="UP000677082"/>
    </source>
</evidence>
<gene>
    <name evidence="3" type="ORF">Ato02nite_032370</name>
</gene>
<feature type="transmembrane region" description="Helical" evidence="1">
    <location>
        <begin position="44"/>
        <end position="66"/>
    </location>
</feature>
<dbReference type="PANTHER" id="PTHR36834">
    <property type="entry name" value="MEMBRANE PROTEIN-RELATED"/>
    <property type="match status" value="1"/>
</dbReference>
<dbReference type="Pfam" id="PF04892">
    <property type="entry name" value="VanZ"/>
    <property type="match status" value="1"/>
</dbReference>
<organism evidence="3 4">
    <name type="scientific">Paractinoplanes toevensis</name>
    <dbReference type="NCBI Taxonomy" id="571911"/>
    <lineage>
        <taxon>Bacteria</taxon>
        <taxon>Bacillati</taxon>
        <taxon>Actinomycetota</taxon>
        <taxon>Actinomycetes</taxon>
        <taxon>Micromonosporales</taxon>
        <taxon>Micromonosporaceae</taxon>
        <taxon>Paractinoplanes</taxon>
    </lineage>
</organism>
<keyword evidence="4" id="KW-1185">Reference proteome</keyword>
<evidence type="ECO:0000313" key="3">
    <source>
        <dbReference type="EMBL" id="GIM91444.1"/>
    </source>
</evidence>
<dbReference type="InterPro" id="IPR053150">
    <property type="entry name" value="Teicoplanin_resist-assoc"/>
</dbReference>
<feature type="transmembrane region" description="Helical" evidence="1">
    <location>
        <begin position="148"/>
        <end position="166"/>
    </location>
</feature>
<dbReference type="Proteomes" id="UP000677082">
    <property type="component" value="Unassembled WGS sequence"/>
</dbReference>
<dbReference type="AlphaFoldDB" id="A0A919W2C0"/>
<feature type="transmembrane region" description="Helical" evidence="1">
    <location>
        <begin position="115"/>
        <end position="136"/>
    </location>
</feature>
<sequence>MVEAALVGQSQCGGGQRGTGLLLLAVPEAHGEETTVKLSGTANFYWLQVCGAAYTLGVIAVTVLPITPQEPAGPVIHFIPFLVDAPSFVLNVIMFVPFGVLVPLRWPRADAYRKILGLAVAASTAIELTQLILGLAGGSRRTVDVNDLIANVTGALIGLAVLRLAVPHEVHRRAFARKRPSPRPPG</sequence>
<proteinExistence type="predicted"/>
<accession>A0A919W2C0</accession>
<keyword evidence="1" id="KW-1133">Transmembrane helix</keyword>
<feature type="domain" description="VanZ-like" evidence="2">
    <location>
        <begin position="85"/>
        <end position="164"/>
    </location>
</feature>
<keyword evidence="1" id="KW-0472">Membrane</keyword>
<feature type="transmembrane region" description="Helical" evidence="1">
    <location>
        <begin position="78"/>
        <end position="103"/>
    </location>
</feature>
<evidence type="ECO:0000256" key="1">
    <source>
        <dbReference type="SAM" id="Phobius"/>
    </source>
</evidence>
<dbReference type="PANTHER" id="PTHR36834:SF1">
    <property type="entry name" value="INTEGRAL MEMBRANE PROTEIN"/>
    <property type="match status" value="1"/>
</dbReference>
<dbReference type="InterPro" id="IPR006976">
    <property type="entry name" value="VanZ-like"/>
</dbReference>
<reference evidence="3 4" key="1">
    <citation type="submission" date="2021-03" db="EMBL/GenBank/DDBJ databases">
        <title>Whole genome shotgun sequence of Actinoplanes toevensis NBRC 105298.</title>
        <authorList>
            <person name="Komaki H."/>
            <person name="Tamura T."/>
        </authorList>
    </citation>
    <scope>NUCLEOTIDE SEQUENCE [LARGE SCALE GENOMIC DNA]</scope>
    <source>
        <strain evidence="3 4">NBRC 105298</strain>
    </source>
</reference>
<dbReference type="EMBL" id="BOQN01000048">
    <property type="protein sequence ID" value="GIM91444.1"/>
    <property type="molecule type" value="Genomic_DNA"/>
</dbReference>